<dbReference type="EMBL" id="KZ678136">
    <property type="protein sequence ID" value="PSN65832.1"/>
    <property type="molecule type" value="Genomic_DNA"/>
</dbReference>
<dbReference type="OrthoDB" id="5396786at2759"/>
<dbReference type="STRING" id="1448308.A0A2T2NK73"/>
<dbReference type="InterPro" id="IPR013877">
    <property type="entry name" value="YAP-bd/ALF4/Glomulin"/>
</dbReference>
<evidence type="ECO:0000313" key="2">
    <source>
        <dbReference type="EMBL" id="PSN65832.1"/>
    </source>
</evidence>
<organism evidence="2 3">
    <name type="scientific">Corynespora cassiicola Philippines</name>
    <dbReference type="NCBI Taxonomy" id="1448308"/>
    <lineage>
        <taxon>Eukaryota</taxon>
        <taxon>Fungi</taxon>
        <taxon>Dikarya</taxon>
        <taxon>Ascomycota</taxon>
        <taxon>Pezizomycotina</taxon>
        <taxon>Dothideomycetes</taxon>
        <taxon>Pleosporomycetidae</taxon>
        <taxon>Pleosporales</taxon>
        <taxon>Corynesporascaceae</taxon>
        <taxon>Corynespora</taxon>
    </lineage>
</organism>
<proteinExistence type="predicted"/>
<keyword evidence="3" id="KW-1185">Reference proteome</keyword>
<dbReference type="PANTHER" id="PTHR28020">
    <property type="entry name" value="YAP1-BINDING PROTEIN 1-RELATED"/>
    <property type="match status" value="1"/>
</dbReference>
<evidence type="ECO:0000256" key="1">
    <source>
        <dbReference type="SAM" id="MobiDB-lite"/>
    </source>
</evidence>
<dbReference type="GO" id="GO:0005737">
    <property type="term" value="C:cytoplasm"/>
    <property type="evidence" value="ECO:0007669"/>
    <property type="project" value="TreeGrafter"/>
</dbReference>
<name>A0A2T2NK73_CORCC</name>
<dbReference type="GO" id="GO:0034599">
    <property type="term" value="P:cellular response to oxidative stress"/>
    <property type="evidence" value="ECO:0007669"/>
    <property type="project" value="InterPro"/>
</dbReference>
<dbReference type="Proteomes" id="UP000240883">
    <property type="component" value="Unassembled WGS sequence"/>
</dbReference>
<dbReference type="AlphaFoldDB" id="A0A2T2NK73"/>
<protein>
    <submittedName>
        <fullName evidence="2">DUF1760-domain-containing protein</fullName>
    </submittedName>
</protein>
<accession>A0A2T2NK73</accession>
<dbReference type="InterPro" id="IPR040347">
    <property type="entry name" value="YBP1/2"/>
</dbReference>
<dbReference type="PANTHER" id="PTHR28020:SF1">
    <property type="entry name" value="YAP1-BINDING PROTEIN 1-RELATED"/>
    <property type="match status" value="1"/>
</dbReference>
<feature type="compositionally biased region" description="Low complexity" evidence="1">
    <location>
        <begin position="207"/>
        <end position="219"/>
    </location>
</feature>
<evidence type="ECO:0000313" key="3">
    <source>
        <dbReference type="Proteomes" id="UP000240883"/>
    </source>
</evidence>
<gene>
    <name evidence="2" type="ORF">BS50DRAFT_574341</name>
</gene>
<feature type="region of interest" description="Disordered" evidence="1">
    <location>
        <begin position="199"/>
        <end position="236"/>
    </location>
</feature>
<sequence>MAEKDKKENPLLAARPPTTDYITYLTIVEYNLSEDNLPVLHQVLQDTELTANIGWDLVHLLLPLLPASEECLQDIAAKGNPREVILKVTEALRLLEFEHPRTDSDDEGQDDAKGKAPAISESSTSPALPASVLPPIAVLKFEILLDLLATLHRRVKTKYPSRFLSTSLQAVLVAYNRAVKSHIDELTLSAVKFVKTLSGTKRPHLPPRTSSTSLLRTSSNLSEPDPEAAKEPASADEEIMTNKLLQSFLTHIMEDYILSLASEDDVPGLAWSSRLMEKLEPARVVPNKPKYVDRFAEEDALKSRSAIVGQLVALAQDLGIKTQDLAKAIMDPESEEAGVPGNEDEPPSSAEDIPLSKTGSLFLFAARHVKQELYATTESDEDSFIHIFPEHSTLLTNFVGTLGAQTVGMEPEALLDATLCLGLIALDKNAVGEPTDDESFAKYLQTTSLISANSPSPSLRYHAHYLTSTILRSHPSDLVRLTFIRDTLEHCPYENLKASAVTWFKGETLEAISHPPSSDETTNIFATPVALSTTAPFLFPDLTHSFASAVEISDSWMQFRADLGFHLAALNFYYLLLSAKQLHEHIDIKGLNANGRIQNTYLAPLKEITQRFKGSLEGEGELAKTVGDTHEGLNHAKMDLALLEDIIGRVEGAAAKL</sequence>
<feature type="region of interest" description="Disordered" evidence="1">
    <location>
        <begin position="99"/>
        <end position="126"/>
    </location>
</feature>
<feature type="region of interest" description="Disordered" evidence="1">
    <location>
        <begin position="334"/>
        <end position="353"/>
    </location>
</feature>
<feature type="compositionally biased region" description="Acidic residues" evidence="1">
    <location>
        <begin position="334"/>
        <end position="346"/>
    </location>
</feature>
<reference evidence="2 3" key="1">
    <citation type="journal article" date="2018" name="Front. Microbiol.">
        <title>Genome-Wide Analysis of Corynespora cassiicola Leaf Fall Disease Putative Effectors.</title>
        <authorList>
            <person name="Lopez D."/>
            <person name="Ribeiro S."/>
            <person name="Label P."/>
            <person name="Fumanal B."/>
            <person name="Venisse J.S."/>
            <person name="Kohler A."/>
            <person name="de Oliveira R.R."/>
            <person name="Labutti K."/>
            <person name="Lipzen A."/>
            <person name="Lail K."/>
            <person name="Bauer D."/>
            <person name="Ohm R.A."/>
            <person name="Barry K.W."/>
            <person name="Spatafora J."/>
            <person name="Grigoriev I.V."/>
            <person name="Martin F.M."/>
            <person name="Pujade-Renaud V."/>
        </authorList>
    </citation>
    <scope>NUCLEOTIDE SEQUENCE [LARGE SCALE GENOMIC DNA]</scope>
    <source>
        <strain evidence="2 3">Philippines</strain>
    </source>
</reference>
<dbReference type="Pfam" id="PF08568">
    <property type="entry name" value="Kinetochor_Ybp2"/>
    <property type="match status" value="1"/>
</dbReference>